<dbReference type="InterPro" id="IPR004358">
    <property type="entry name" value="Sig_transdc_His_kin-like_C"/>
</dbReference>
<dbReference type="KEGG" id="dalk:DSCA_45420"/>
<evidence type="ECO:0000256" key="1">
    <source>
        <dbReference type="ARBA" id="ARBA00000085"/>
    </source>
</evidence>
<evidence type="ECO:0000256" key="5">
    <source>
        <dbReference type="ARBA" id="ARBA00022553"/>
    </source>
</evidence>
<evidence type="ECO:0000256" key="11">
    <source>
        <dbReference type="ARBA" id="ARBA00023136"/>
    </source>
</evidence>
<feature type="modified residue" description="Phosphohistidine" evidence="12">
    <location>
        <position position="826"/>
    </location>
</feature>
<dbReference type="SMART" id="SM00387">
    <property type="entry name" value="HATPase_c"/>
    <property type="match status" value="1"/>
</dbReference>
<keyword evidence="18" id="KW-0808">Transferase</keyword>
<dbReference type="SUPFAM" id="SSF52172">
    <property type="entry name" value="CheY-like"/>
    <property type="match status" value="2"/>
</dbReference>
<comment type="catalytic activity">
    <reaction evidence="1">
        <text>ATP + protein L-histidine = ADP + protein N-phospho-L-histidine.</text>
        <dbReference type="EC" id="2.7.13.3"/>
    </reaction>
</comment>
<keyword evidence="4" id="KW-1003">Cell membrane</keyword>
<dbReference type="Pfam" id="PF02518">
    <property type="entry name" value="HATPase_c"/>
    <property type="match status" value="1"/>
</dbReference>
<evidence type="ECO:0000256" key="12">
    <source>
        <dbReference type="PROSITE-ProRule" id="PRU00110"/>
    </source>
</evidence>
<feature type="region of interest" description="Disordered" evidence="14">
    <location>
        <begin position="749"/>
        <end position="770"/>
    </location>
</feature>
<dbReference type="GO" id="GO:0005524">
    <property type="term" value="F:ATP binding"/>
    <property type="evidence" value="ECO:0007669"/>
    <property type="project" value="UniProtKB-KW"/>
</dbReference>
<dbReference type="Pfam" id="PF00072">
    <property type="entry name" value="Response_reg"/>
    <property type="match status" value="2"/>
</dbReference>
<dbReference type="FunFam" id="3.30.565.10:FF:000010">
    <property type="entry name" value="Sensor histidine kinase RcsC"/>
    <property type="match status" value="1"/>
</dbReference>
<dbReference type="EC" id="2.7.13.3" evidence="3"/>
<dbReference type="RefSeq" id="WP_155318549.1">
    <property type="nucleotide sequence ID" value="NZ_AP021874.1"/>
</dbReference>
<evidence type="ECO:0000256" key="8">
    <source>
        <dbReference type="ARBA" id="ARBA00022840"/>
    </source>
</evidence>
<dbReference type="InterPro" id="IPR003661">
    <property type="entry name" value="HisK_dim/P_dom"/>
</dbReference>
<dbReference type="PROSITE" id="PS50109">
    <property type="entry name" value="HIS_KIN"/>
    <property type="match status" value="1"/>
</dbReference>
<dbReference type="SUPFAM" id="SSF47384">
    <property type="entry name" value="Homodimeric domain of signal transducing histidine kinase"/>
    <property type="match status" value="1"/>
</dbReference>
<dbReference type="InterPro" id="IPR005467">
    <property type="entry name" value="His_kinase_dom"/>
</dbReference>
<sequence length="885" mass="96609">MPTASSVEALNARIDHLEKNRRYIQNGLEMVLSLEDFYAEVGGDNYSLETLLPEAKRRIDAIFPFEVLAFYMVEESDFSFQPAFCHPQELADIVQQEVDFMIDEGYFAWAIRERRGVVLSSKDHSRQYLLHVIANHNQVRGMFGGLLPAGRTALPDTAMTLLSIILLHVANASESMAYTSLLKNQSRILERQVAERTRALTLSQQELQQAMERSNALAEAAQAASLAKGEFLAKMSHELRTPLNGIIGMTEVALSTSLDDNQRRVIQIIGRESFSLLRQINDVLDFSKIESGKMELERIGFDLRTLMEEIGESFVFQTSEKGVELNVFVAPSLPTQLVGDPVRLRQVLFNLAGNAVKFTHEGEVCIQAESDRQSGDRIVIRFSIVDTGIGIDPEKVARVFSSFTQADDSTTRQFGGTGLGTTISKQLVELMGGEISVDSRPGKGSTFRFTADFGLQPGQPPPPRDDRFRPAAMTLLLVDNCATTCRILSAYLGHLGMSAVTAADGEAALSLLAQRTEQGRPIDAIITDARMPGMNGVTLKDHIRRMPPYEKIPIMAATSLKQMVSGRDFLSLGFDGSFSKPVKLGDLKAVLDKVTGGAPDDPPKINAPSEPTAIEKDNYRAPGHKGHILVADDYLTNQQVAFMHLTAAGFAVDLAENGQQAVDAFSKKPYDLILMDIQMPILNGFDATGKIRMLEAATGSARRTPIIALTANAMKGDEKKCLDAGMDGYLTKPVHRHQLIKTVDNWLGLSGRPGKRQPSPASQGAMTSGTADRAVMDIATAVDEFGDAETVKIVARQLVENVDRQLQTIRDAIARGDRDHIRKEAHAIKGGAATMEAAALSGAASHLETISPEGPAAALDAGFGDLEAQFYRFREFVSQWKGNGS</sequence>
<keyword evidence="6" id="KW-0812">Transmembrane</keyword>
<accession>A0A5K7YLK7</accession>
<dbReference type="CDD" id="cd00082">
    <property type="entry name" value="HisKA"/>
    <property type="match status" value="1"/>
</dbReference>
<keyword evidence="19" id="KW-1185">Reference proteome</keyword>
<evidence type="ECO:0000256" key="10">
    <source>
        <dbReference type="ARBA" id="ARBA00023012"/>
    </source>
</evidence>
<dbReference type="InterPro" id="IPR036641">
    <property type="entry name" value="HPT_dom_sf"/>
</dbReference>
<protein>
    <recommendedName>
        <fullName evidence="3">histidine kinase</fullName>
        <ecNumber evidence="3">2.7.13.3</ecNumber>
    </recommendedName>
</protein>
<feature type="domain" description="Response regulatory" evidence="16">
    <location>
        <begin position="627"/>
        <end position="747"/>
    </location>
</feature>
<dbReference type="SUPFAM" id="SSF47226">
    <property type="entry name" value="Histidine-containing phosphotransfer domain, HPT domain"/>
    <property type="match status" value="1"/>
</dbReference>
<evidence type="ECO:0000256" key="14">
    <source>
        <dbReference type="SAM" id="MobiDB-lite"/>
    </source>
</evidence>
<organism evidence="18 19">
    <name type="scientific">Desulfosarcina alkanivorans</name>
    <dbReference type="NCBI Taxonomy" id="571177"/>
    <lineage>
        <taxon>Bacteria</taxon>
        <taxon>Pseudomonadati</taxon>
        <taxon>Thermodesulfobacteriota</taxon>
        <taxon>Desulfobacteria</taxon>
        <taxon>Desulfobacterales</taxon>
        <taxon>Desulfosarcinaceae</taxon>
        <taxon>Desulfosarcina</taxon>
    </lineage>
</organism>
<dbReference type="Proteomes" id="UP000427906">
    <property type="component" value="Chromosome"/>
</dbReference>
<dbReference type="PANTHER" id="PTHR45339">
    <property type="entry name" value="HYBRID SIGNAL TRANSDUCTION HISTIDINE KINASE J"/>
    <property type="match status" value="1"/>
</dbReference>
<dbReference type="CDD" id="cd00156">
    <property type="entry name" value="REC"/>
    <property type="match status" value="1"/>
</dbReference>
<proteinExistence type="predicted"/>
<dbReference type="GO" id="GO:0005886">
    <property type="term" value="C:plasma membrane"/>
    <property type="evidence" value="ECO:0007669"/>
    <property type="project" value="UniProtKB-SubCell"/>
</dbReference>
<dbReference type="InterPro" id="IPR003594">
    <property type="entry name" value="HATPase_dom"/>
</dbReference>
<dbReference type="PRINTS" id="PR00344">
    <property type="entry name" value="BCTRLSENSOR"/>
</dbReference>
<evidence type="ECO:0000256" key="9">
    <source>
        <dbReference type="ARBA" id="ARBA00022989"/>
    </source>
</evidence>
<feature type="domain" description="Response regulatory" evidence="16">
    <location>
        <begin position="474"/>
        <end position="595"/>
    </location>
</feature>
<keyword evidence="11" id="KW-0472">Membrane</keyword>
<evidence type="ECO:0000256" key="7">
    <source>
        <dbReference type="ARBA" id="ARBA00022741"/>
    </source>
</evidence>
<evidence type="ECO:0000256" key="2">
    <source>
        <dbReference type="ARBA" id="ARBA00004651"/>
    </source>
</evidence>
<evidence type="ECO:0000256" key="4">
    <source>
        <dbReference type="ARBA" id="ARBA00022475"/>
    </source>
</evidence>
<dbReference type="Gene3D" id="3.30.565.10">
    <property type="entry name" value="Histidine kinase-like ATPase, C-terminal domain"/>
    <property type="match status" value="1"/>
</dbReference>
<dbReference type="InterPro" id="IPR011006">
    <property type="entry name" value="CheY-like_superfamily"/>
</dbReference>
<dbReference type="SUPFAM" id="SSF55874">
    <property type="entry name" value="ATPase domain of HSP90 chaperone/DNA topoisomerase II/histidine kinase"/>
    <property type="match status" value="1"/>
</dbReference>
<dbReference type="GO" id="GO:0000155">
    <property type="term" value="F:phosphorelay sensor kinase activity"/>
    <property type="evidence" value="ECO:0007669"/>
    <property type="project" value="InterPro"/>
</dbReference>
<dbReference type="CDD" id="cd16922">
    <property type="entry name" value="HATPase_EvgS-ArcB-TorS-like"/>
    <property type="match status" value="1"/>
</dbReference>
<dbReference type="PROSITE" id="PS50110">
    <property type="entry name" value="RESPONSE_REGULATORY"/>
    <property type="match status" value="2"/>
</dbReference>
<keyword evidence="7" id="KW-0547">Nucleotide-binding</keyword>
<dbReference type="AlphaFoldDB" id="A0A5K7YLK7"/>
<dbReference type="Gene3D" id="3.40.50.2300">
    <property type="match status" value="2"/>
</dbReference>
<comment type="subcellular location">
    <subcellularLocation>
        <location evidence="2">Cell membrane</location>
        <topology evidence="2">Multi-pass membrane protein</topology>
    </subcellularLocation>
</comment>
<evidence type="ECO:0000313" key="18">
    <source>
        <dbReference type="EMBL" id="BBO70612.1"/>
    </source>
</evidence>
<feature type="modified residue" description="4-aspartylphosphate" evidence="13">
    <location>
        <position position="676"/>
    </location>
</feature>
<evidence type="ECO:0000256" key="13">
    <source>
        <dbReference type="PROSITE-ProRule" id="PRU00169"/>
    </source>
</evidence>
<feature type="domain" description="HPt" evidence="17">
    <location>
        <begin position="787"/>
        <end position="880"/>
    </location>
</feature>
<keyword evidence="8" id="KW-0067">ATP-binding</keyword>
<keyword evidence="18" id="KW-0418">Kinase</keyword>
<evidence type="ECO:0000259" key="15">
    <source>
        <dbReference type="PROSITE" id="PS50109"/>
    </source>
</evidence>
<dbReference type="Pfam" id="PF00512">
    <property type="entry name" value="HisKA"/>
    <property type="match status" value="1"/>
</dbReference>
<keyword evidence="10" id="KW-0902">Two-component regulatory system</keyword>
<evidence type="ECO:0000259" key="17">
    <source>
        <dbReference type="PROSITE" id="PS50894"/>
    </source>
</evidence>
<reference evidence="18 19" key="1">
    <citation type="submission" date="2019-11" db="EMBL/GenBank/DDBJ databases">
        <title>Comparative genomics of hydrocarbon-degrading Desulfosarcina strains.</title>
        <authorList>
            <person name="Watanabe M."/>
            <person name="Kojima H."/>
            <person name="Fukui M."/>
        </authorList>
    </citation>
    <scope>NUCLEOTIDE SEQUENCE [LARGE SCALE GENOMIC DNA]</scope>
    <source>
        <strain evidence="18 19">PL12</strain>
    </source>
</reference>
<dbReference type="InterPro" id="IPR036890">
    <property type="entry name" value="HATPase_C_sf"/>
</dbReference>
<evidence type="ECO:0000256" key="3">
    <source>
        <dbReference type="ARBA" id="ARBA00012438"/>
    </source>
</evidence>
<dbReference type="Gene3D" id="1.20.120.160">
    <property type="entry name" value="HPT domain"/>
    <property type="match status" value="1"/>
</dbReference>
<feature type="modified residue" description="4-aspartylphosphate" evidence="13">
    <location>
        <position position="528"/>
    </location>
</feature>
<dbReference type="OrthoDB" id="9758705at2"/>
<dbReference type="CDD" id="cd17546">
    <property type="entry name" value="REC_hyHK_CKI1_RcsC-like"/>
    <property type="match status" value="1"/>
</dbReference>
<evidence type="ECO:0000256" key="6">
    <source>
        <dbReference type="ARBA" id="ARBA00022692"/>
    </source>
</evidence>
<keyword evidence="9" id="KW-1133">Transmembrane helix</keyword>
<evidence type="ECO:0000313" key="19">
    <source>
        <dbReference type="Proteomes" id="UP000427906"/>
    </source>
</evidence>
<dbReference type="InterPro" id="IPR036097">
    <property type="entry name" value="HisK_dim/P_sf"/>
</dbReference>
<feature type="compositionally biased region" description="Polar residues" evidence="14">
    <location>
        <begin position="759"/>
        <end position="770"/>
    </location>
</feature>
<dbReference type="PANTHER" id="PTHR45339:SF1">
    <property type="entry name" value="HYBRID SIGNAL TRANSDUCTION HISTIDINE KINASE J"/>
    <property type="match status" value="1"/>
</dbReference>
<gene>
    <name evidence="18" type="ORF">DSCA_45420</name>
</gene>
<dbReference type="SMART" id="SM00448">
    <property type="entry name" value="REC"/>
    <property type="match status" value="2"/>
</dbReference>
<dbReference type="PROSITE" id="PS50894">
    <property type="entry name" value="HPT"/>
    <property type="match status" value="1"/>
</dbReference>
<evidence type="ECO:0000259" key="16">
    <source>
        <dbReference type="PROSITE" id="PS50110"/>
    </source>
</evidence>
<keyword evidence="5 13" id="KW-0597">Phosphoprotein</keyword>
<feature type="domain" description="Histidine kinase" evidence="15">
    <location>
        <begin position="234"/>
        <end position="455"/>
    </location>
</feature>
<dbReference type="InterPro" id="IPR008207">
    <property type="entry name" value="Sig_transdc_His_kin_Hpt_dom"/>
</dbReference>
<dbReference type="SMART" id="SM00388">
    <property type="entry name" value="HisKA"/>
    <property type="match status" value="1"/>
</dbReference>
<dbReference type="InterPro" id="IPR001789">
    <property type="entry name" value="Sig_transdc_resp-reg_receiver"/>
</dbReference>
<name>A0A5K7YLK7_9BACT</name>
<dbReference type="Gene3D" id="1.10.287.130">
    <property type="match status" value="1"/>
</dbReference>
<dbReference type="EMBL" id="AP021874">
    <property type="protein sequence ID" value="BBO70612.1"/>
    <property type="molecule type" value="Genomic_DNA"/>
</dbReference>
<dbReference type="Pfam" id="PF01627">
    <property type="entry name" value="Hpt"/>
    <property type="match status" value="1"/>
</dbReference>